<name>A0ABT8K9V8_9MICO</name>
<dbReference type="InterPro" id="IPR022121">
    <property type="entry name" value="Peptidase_M73_camelysin"/>
</dbReference>
<organism evidence="2 3">
    <name type="scientific">Leifsonia williamsii</name>
    <dbReference type="NCBI Taxonomy" id="3035919"/>
    <lineage>
        <taxon>Bacteria</taxon>
        <taxon>Bacillati</taxon>
        <taxon>Actinomycetota</taxon>
        <taxon>Actinomycetes</taxon>
        <taxon>Micrococcales</taxon>
        <taxon>Microbacteriaceae</taxon>
        <taxon>Leifsonia</taxon>
    </lineage>
</organism>
<evidence type="ECO:0000256" key="1">
    <source>
        <dbReference type="SAM" id="SignalP"/>
    </source>
</evidence>
<accession>A0ABT8K9V8</accession>
<gene>
    <name evidence="2" type="ORF">P5G50_01405</name>
</gene>
<dbReference type="Proteomes" id="UP001174208">
    <property type="component" value="Unassembled WGS sequence"/>
</dbReference>
<keyword evidence="3" id="KW-1185">Reference proteome</keyword>
<comment type="caution">
    <text evidence="2">The sequence shown here is derived from an EMBL/GenBank/DDBJ whole genome shotgun (WGS) entry which is preliminary data.</text>
</comment>
<sequence>MPLAISARARIVAAAAVVLAVGVTTTVAAFTDSGQVQTQLATGSLDLKFDDDQQGNPAAYAVQFSDGFDRLTPGDSVTRDLTVFNSGSLDATLALATPTVVNSAGTPVDALQDVLQLEIVDSATSDVLYSGALSGAAFSDFAIGANGTSGTGHTLAMTVTLPASATIAVAGQSLDVTLPFAATQTAA</sequence>
<dbReference type="InterPro" id="IPR023833">
    <property type="entry name" value="Signal_pept_SipW-depend-type"/>
</dbReference>
<feature type="chain" id="PRO_5047296085" evidence="1">
    <location>
        <begin position="29"/>
        <end position="187"/>
    </location>
</feature>
<keyword evidence="1" id="KW-0732">Signal</keyword>
<dbReference type="EMBL" id="JAROCF010000001">
    <property type="protein sequence ID" value="MDN4613094.1"/>
    <property type="molecule type" value="Genomic_DNA"/>
</dbReference>
<protein>
    <submittedName>
        <fullName evidence="2">TasA family protein</fullName>
    </submittedName>
</protein>
<evidence type="ECO:0000313" key="2">
    <source>
        <dbReference type="EMBL" id="MDN4613094.1"/>
    </source>
</evidence>
<feature type="signal peptide" evidence="1">
    <location>
        <begin position="1"/>
        <end position="28"/>
    </location>
</feature>
<reference evidence="2" key="1">
    <citation type="submission" date="2023-06" db="EMBL/GenBank/DDBJ databases">
        <title>MT1 and MT2 Draft Genomes of Novel Species.</title>
        <authorList>
            <person name="Venkateswaran K."/>
        </authorList>
    </citation>
    <scope>NUCLEOTIDE SEQUENCE</scope>
    <source>
        <strain evidence="2">F6_8S_P_1B</strain>
    </source>
</reference>
<dbReference type="RefSeq" id="WP_301209906.1">
    <property type="nucleotide sequence ID" value="NZ_JAROCF010000001.1"/>
</dbReference>
<dbReference type="Pfam" id="PF12389">
    <property type="entry name" value="Peptidase_M73"/>
    <property type="match status" value="1"/>
</dbReference>
<dbReference type="NCBIfam" id="TIGR04088">
    <property type="entry name" value="cognate_SipW"/>
    <property type="match status" value="1"/>
</dbReference>
<evidence type="ECO:0000313" key="3">
    <source>
        <dbReference type="Proteomes" id="UP001174208"/>
    </source>
</evidence>
<proteinExistence type="predicted"/>